<dbReference type="EMBL" id="CAEZSR010000007">
    <property type="protein sequence ID" value="CAB4542039.1"/>
    <property type="molecule type" value="Genomic_DNA"/>
</dbReference>
<dbReference type="GO" id="GO:0046306">
    <property type="term" value="P:alkanesulfonate catabolic process"/>
    <property type="evidence" value="ECO:0007669"/>
    <property type="project" value="TreeGrafter"/>
</dbReference>
<protein>
    <submittedName>
        <fullName evidence="6">Unannotated protein</fullName>
    </submittedName>
</protein>
<keyword evidence="1" id="KW-0285">Flavoprotein</keyword>
<keyword evidence="4" id="KW-0503">Monooxygenase</keyword>
<dbReference type="GO" id="GO:0008726">
    <property type="term" value="F:alkanesulfonate monooxygenase activity"/>
    <property type="evidence" value="ECO:0007669"/>
    <property type="project" value="TreeGrafter"/>
</dbReference>
<evidence type="ECO:0000256" key="1">
    <source>
        <dbReference type="ARBA" id="ARBA00022630"/>
    </source>
</evidence>
<keyword evidence="2" id="KW-0288">FMN</keyword>
<dbReference type="PANTHER" id="PTHR42847:SF4">
    <property type="entry name" value="ALKANESULFONATE MONOOXYGENASE-RELATED"/>
    <property type="match status" value="1"/>
</dbReference>
<gene>
    <name evidence="6" type="ORF">UFOPK1493_00376</name>
</gene>
<dbReference type="SUPFAM" id="SSF51679">
    <property type="entry name" value="Bacterial luciferase-like"/>
    <property type="match status" value="1"/>
</dbReference>
<name>A0A6J6BUP0_9ZZZZ</name>
<dbReference type="InterPro" id="IPR036661">
    <property type="entry name" value="Luciferase-like_sf"/>
</dbReference>
<dbReference type="AlphaFoldDB" id="A0A6J6BUP0"/>
<dbReference type="InterPro" id="IPR050172">
    <property type="entry name" value="SsuD_RutA_monooxygenase"/>
</dbReference>
<evidence type="ECO:0000313" key="6">
    <source>
        <dbReference type="EMBL" id="CAB4542039.1"/>
    </source>
</evidence>
<keyword evidence="3" id="KW-0560">Oxidoreductase</keyword>
<evidence type="ECO:0000259" key="5">
    <source>
        <dbReference type="Pfam" id="PF00296"/>
    </source>
</evidence>
<reference evidence="6" key="1">
    <citation type="submission" date="2020-05" db="EMBL/GenBank/DDBJ databases">
        <authorList>
            <person name="Chiriac C."/>
            <person name="Salcher M."/>
            <person name="Ghai R."/>
            <person name="Kavagutti S V."/>
        </authorList>
    </citation>
    <scope>NUCLEOTIDE SEQUENCE</scope>
</reference>
<dbReference type="NCBIfam" id="TIGR03621">
    <property type="entry name" value="F420_MSMEG_2516"/>
    <property type="match status" value="1"/>
</dbReference>
<evidence type="ECO:0000256" key="4">
    <source>
        <dbReference type="ARBA" id="ARBA00023033"/>
    </source>
</evidence>
<feature type="domain" description="Luciferase-like" evidence="5">
    <location>
        <begin position="9"/>
        <end position="265"/>
    </location>
</feature>
<sequence length="325" mass="35137">MTRPFRFGWQAYNATSAADWREKARRAEDLGYSSFMLADHYIGPGPALEATHHPVQGIAAVPAIAVAAEATSTIRVGARVMCIDYRNPAVLVKEMATLDFFSEGRLEFGLGAGWLQGEYEAMGVHWDPAGVRVDRLADVVRMAKLLMADGVVEFEGAERTGVRAVGFEGLPKPVQQPHPPIMIGGGSKRVLSLAAREAQIVSFNFDNSSGKIGPGVPTSDADATDQKVDWVRDAAGDRFDELELEIGAYFTFVTDHGQATAEAMAPRMGLSVEQMLSHPHALIGSVDTICDELERRRERYGISYVTVGDSVGDAFAPVVARLAGR</sequence>
<evidence type="ECO:0000256" key="2">
    <source>
        <dbReference type="ARBA" id="ARBA00022643"/>
    </source>
</evidence>
<dbReference type="InterPro" id="IPR019923">
    <property type="entry name" value="Lucif-like_OxRdtase_MSMEG_2516"/>
</dbReference>
<accession>A0A6J6BUP0</accession>
<dbReference type="Gene3D" id="3.20.20.30">
    <property type="entry name" value="Luciferase-like domain"/>
    <property type="match status" value="1"/>
</dbReference>
<dbReference type="PANTHER" id="PTHR42847">
    <property type="entry name" value="ALKANESULFONATE MONOOXYGENASE"/>
    <property type="match status" value="1"/>
</dbReference>
<dbReference type="InterPro" id="IPR011251">
    <property type="entry name" value="Luciferase-like_dom"/>
</dbReference>
<organism evidence="6">
    <name type="scientific">freshwater metagenome</name>
    <dbReference type="NCBI Taxonomy" id="449393"/>
    <lineage>
        <taxon>unclassified sequences</taxon>
        <taxon>metagenomes</taxon>
        <taxon>ecological metagenomes</taxon>
    </lineage>
</organism>
<dbReference type="Pfam" id="PF00296">
    <property type="entry name" value="Bac_luciferase"/>
    <property type="match status" value="1"/>
</dbReference>
<evidence type="ECO:0000256" key="3">
    <source>
        <dbReference type="ARBA" id="ARBA00023002"/>
    </source>
</evidence>
<proteinExistence type="predicted"/>